<sequence>MKVLTQKPKLVHLGVWEINPNPITAGPISAFQEQKRLRRLNLGLEQSRTTKFEKEVEENCDNRSTDVTFEDFVVQAPKWDDENLDEVINLEPLVAVDTSIKVGLRPNTEATGVKIEAIEAMIACSGTATLPEGTLMTIPNGFAAPTTVAGFGSQSPMLHSFMVLIWERGYAAVLLLQELLLETCATMERRKSLNATEVSTGVETTETKVNIFENLRFEESRFKDNKARHDKLHMEFKTIWKYSLLPLWTFDVSCWTFAFKNLSRCRTSRILMLQNSQVATGSHFAY</sequence>
<reference evidence="1" key="1">
    <citation type="submission" date="2023-07" db="EMBL/GenBank/DDBJ databases">
        <title>draft genome sequence of fig (Ficus carica).</title>
        <authorList>
            <person name="Takahashi T."/>
            <person name="Nishimura K."/>
        </authorList>
    </citation>
    <scope>NUCLEOTIDE SEQUENCE</scope>
</reference>
<evidence type="ECO:0000313" key="2">
    <source>
        <dbReference type="Proteomes" id="UP001187192"/>
    </source>
</evidence>
<comment type="caution">
    <text evidence="1">The sequence shown here is derived from an EMBL/GenBank/DDBJ whole genome shotgun (WGS) entry which is preliminary data.</text>
</comment>
<organism evidence="1 2">
    <name type="scientific">Ficus carica</name>
    <name type="common">Common fig</name>
    <dbReference type="NCBI Taxonomy" id="3494"/>
    <lineage>
        <taxon>Eukaryota</taxon>
        <taxon>Viridiplantae</taxon>
        <taxon>Streptophyta</taxon>
        <taxon>Embryophyta</taxon>
        <taxon>Tracheophyta</taxon>
        <taxon>Spermatophyta</taxon>
        <taxon>Magnoliopsida</taxon>
        <taxon>eudicotyledons</taxon>
        <taxon>Gunneridae</taxon>
        <taxon>Pentapetalae</taxon>
        <taxon>rosids</taxon>
        <taxon>fabids</taxon>
        <taxon>Rosales</taxon>
        <taxon>Moraceae</taxon>
        <taxon>Ficeae</taxon>
        <taxon>Ficus</taxon>
    </lineage>
</organism>
<gene>
    <name evidence="1" type="ORF">TIFTF001_001924</name>
</gene>
<proteinExistence type="predicted"/>
<evidence type="ECO:0000313" key="1">
    <source>
        <dbReference type="EMBL" id="GMN28107.1"/>
    </source>
</evidence>
<protein>
    <submittedName>
        <fullName evidence="1">Uncharacterized protein</fullName>
    </submittedName>
</protein>
<dbReference type="AlphaFoldDB" id="A0AA88CSN7"/>
<keyword evidence="2" id="KW-1185">Reference proteome</keyword>
<dbReference type="EMBL" id="BTGU01000002">
    <property type="protein sequence ID" value="GMN28107.1"/>
    <property type="molecule type" value="Genomic_DNA"/>
</dbReference>
<accession>A0AA88CSN7</accession>
<dbReference type="Proteomes" id="UP001187192">
    <property type="component" value="Unassembled WGS sequence"/>
</dbReference>
<name>A0AA88CSN7_FICCA</name>